<comment type="similarity">
    <text evidence="1">In the C-terminal section; belongs to the phosphoglycerate mutase family.</text>
</comment>
<evidence type="ECO:0000256" key="1">
    <source>
        <dbReference type="ARBA" id="ARBA00008408"/>
    </source>
</evidence>
<reference evidence="3" key="1">
    <citation type="journal article" date="2023" name="Science">
        <title>Genome structures resolve the early diversification of teleost fishes.</title>
        <authorList>
            <person name="Parey E."/>
            <person name="Louis A."/>
            <person name="Montfort J."/>
            <person name="Bouchez O."/>
            <person name="Roques C."/>
            <person name="Iampietro C."/>
            <person name="Lluch J."/>
            <person name="Castinel A."/>
            <person name="Donnadieu C."/>
            <person name="Desvignes T."/>
            <person name="Floi Bucao C."/>
            <person name="Jouanno E."/>
            <person name="Wen M."/>
            <person name="Mejri S."/>
            <person name="Dirks R."/>
            <person name="Jansen H."/>
            <person name="Henkel C."/>
            <person name="Chen W.J."/>
            <person name="Zahm M."/>
            <person name="Cabau C."/>
            <person name="Klopp C."/>
            <person name="Thompson A.W."/>
            <person name="Robinson-Rechavi M."/>
            <person name="Braasch I."/>
            <person name="Lecointre G."/>
            <person name="Bobe J."/>
            <person name="Postlethwait J.H."/>
            <person name="Berthelot C."/>
            <person name="Roest Crollius H."/>
            <person name="Guiguen Y."/>
        </authorList>
    </citation>
    <scope>NUCLEOTIDE SEQUENCE</scope>
    <source>
        <strain evidence="3">WJC10195</strain>
    </source>
</reference>
<keyword evidence="2" id="KW-0511">Multifunctional enzyme</keyword>
<gene>
    <name evidence="3" type="ORF">SKAU_G00153460</name>
</gene>
<comment type="caution">
    <text evidence="3">The sequence shown here is derived from an EMBL/GenBank/DDBJ whole genome shotgun (WGS) entry which is preliminary data.</text>
</comment>
<accession>A0A9Q1FH76</accession>
<dbReference type="GO" id="GO:0006003">
    <property type="term" value="P:fructose 2,6-bisphosphate metabolic process"/>
    <property type="evidence" value="ECO:0007669"/>
    <property type="project" value="InterPro"/>
</dbReference>
<dbReference type="PANTHER" id="PTHR10606:SF44">
    <property type="entry name" value="6-PHOSPHOFRUCTO 2-KINASE_FRUCTOSE 2,6-BISPHOSPHATASE LONG FORM"/>
    <property type="match status" value="1"/>
</dbReference>
<dbReference type="GO" id="GO:0004331">
    <property type="term" value="F:fructose-2,6-bisphosphate 2-phosphatase activity"/>
    <property type="evidence" value="ECO:0007669"/>
    <property type="project" value="TreeGrafter"/>
</dbReference>
<dbReference type="PANTHER" id="PTHR10606">
    <property type="entry name" value="6-PHOSPHOFRUCTO-2-KINASE/FRUCTOSE-2,6-BISPHOSPHATASE"/>
    <property type="match status" value="1"/>
</dbReference>
<dbReference type="InterPro" id="IPR029033">
    <property type="entry name" value="His_PPase_superfam"/>
</dbReference>
<name>A0A9Q1FH76_SYNKA</name>
<dbReference type="OrthoDB" id="267323at2759"/>
<dbReference type="GO" id="GO:0003873">
    <property type="term" value="F:6-phosphofructo-2-kinase activity"/>
    <property type="evidence" value="ECO:0007669"/>
    <property type="project" value="TreeGrafter"/>
</dbReference>
<keyword evidence="4" id="KW-1185">Reference proteome</keyword>
<dbReference type="AlphaFoldDB" id="A0A9Q1FH76"/>
<protein>
    <recommendedName>
        <fullName evidence="5">6-phosphofructo-2-kinase</fullName>
    </recommendedName>
</protein>
<dbReference type="GO" id="GO:0005829">
    <property type="term" value="C:cytosol"/>
    <property type="evidence" value="ECO:0007669"/>
    <property type="project" value="TreeGrafter"/>
</dbReference>
<evidence type="ECO:0000313" key="4">
    <source>
        <dbReference type="Proteomes" id="UP001152622"/>
    </source>
</evidence>
<evidence type="ECO:0000256" key="2">
    <source>
        <dbReference type="ARBA" id="ARBA00023268"/>
    </source>
</evidence>
<evidence type="ECO:0000313" key="3">
    <source>
        <dbReference type="EMBL" id="KAJ8358821.1"/>
    </source>
</evidence>
<proteinExistence type="inferred from homology"/>
<dbReference type="PIRSF" id="PIRSF000709">
    <property type="entry name" value="6PFK_2-Ptase"/>
    <property type="match status" value="1"/>
</dbReference>
<dbReference type="EMBL" id="JAINUF010000005">
    <property type="protein sequence ID" value="KAJ8358821.1"/>
    <property type="molecule type" value="Genomic_DNA"/>
</dbReference>
<dbReference type="GO" id="GO:0005524">
    <property type="term" value="F:ATP binding"/>
    <property type="evidence" value="ECO:0007669"/>
    <property type="project" value="InterPro"/>
</dbReference>
<dbReference type="SUPFAM" id="SSF53254">
    <property type="entry name" value="Phosphoglycerate mutase-like"/>
    <property type="match status" value="1"/>
</dbReference>
<dbReference type="InterPro" id="IPR003094">
    <property type="entry name" value="6Pfruct_kin"/>
</dbReference>
<sequence length="112" mass="13077">MGVVVHSSATLFEMPVLAQFASALRDFIQIQAIQDLKIWTSHLKRTIQTAQPVGVPHEPWKALSEIDAGVCEEMMYEEIQEKYPQEFALRDQDKYRYRYPKGETYEDLVQVR</sequence>
<evidence type="ECO:0008006" key="5">
    <source>
        <dbReference type="Google" id="ProtNLM"/>
    </source>
</evidence>
<organism evidence="3 4">
    <name type="scientific">Synaphobranchus kaupii</name>
    <name type="common">Kaup's arrowtooth eel</name>
    <dbReference type="NCBI Taxonomy" id="118154"/>
    <lineage>
        <taxon>Eukaryota</taxon>
        <taxon>Metazoa</taxon>
        <taxon>Chordata</taxon>
        <taxon>Craniata</taxon>
        <taxon>Vertebrata</taxon>
        <taxon>Euteleostomi</taxon>
        <taxon>Actinopterygii</taxon>
        <taxon>Neopterygii</taxon>
        <taxon>Teleostei</taxon>
        <taxon>Anguilliformes</taxon>
        <taxon>Synaphobranchidae</taxon>
        <taxon>Synaphobranchus</taxon>
    </lineage>
</organism>
<dbReference type="InterPro" id="IPR013078">
    <property type="entry name" value="His_Pase_superF_clade-1"/>
</dbReference>
<dbReference type="Gene3D" id="3.40.50.1240">
    <property type="entry name" value="Phosphoglycerate mutase-like"/>
    <property type="match status" value="1"/>
</dbReference>
<dbReference type="Pfam" id="PF00300">
    <property type="entry name" value="His_Phos_1"/>
    <property type="match status" value="1"/>
</dbReference>
<dbReference type="Proteomes" id="UP001152622">
    <property type="component" value="Chromosome 5"/>
</dbReference>